<gene>
    <name evidence="1" type="ORF">IX84_31130</name>
</gene>
<keyword evidence="2" id="KW-1185">Reference proteome</keyword>
<dbReference type="Proteomes" id="UP000029736">
    <property type="component" value="Unassembled WGS sequence"/>
</dbReference>
<comment type="caution">
    <text evidence="1">The sequence shown here is derived from an EMBL/GenBank/DDBJ whole genome shotgun (WGS) entry which is preliminary data.</text>
</comment>
<organism evidence="1 2">
    <name type="scientific">Phaeodactylibacter xiamenensis</name>
    <dbReference type="NCBI Taxonomy" id="1524460"/>
    <lineage>
        <taxon>Bacteria</taxon>
        <taxon>Pseudomonadati</taxon>
        <taxon>Bacteroidota</taxon>
        <taxon>Saprospiria</taxon>
        <taxon>Saprospirales</taxon>
        <taxon>Haliscomenobacteraceae</taxon>
        <taxon>Phaeodactylibacter</taxon>
    </lineage>
</organism>
<name>A0A098RXK9_9BACT</name>
<dbReference type="AlphaFoldDB" id="A0A098RXK9"/>
<accession>A0A098RXK9</accession>
<dbReference type="STRING" id="1524460.IX84_31130"/>
<dbReference type="EMBL" id="JPOS01000101">
    <property type="protein sequence ID" value="KGE84914.1"/>
    <property type="molecule type" value="Genomic_DNA"/>
</dbReference>
<reference evidence="1 2" key="1">
    <citation type="journal article" date="2014" name="Int. J. Syst. Evol. Microbiol.">
        <title>Phaeodactylibacter xiamenensis gen. nov., sp. nov., a member of the family Saprospiraceae isolated from the marine alga Phaeodactylum tricornutum.</title>
        <authorList>
            <person name="Chen Z.Jr."/>
            <person name="Lei X."/>
            <person name="Lai Q."/>
            <person name="Li Y."/>
            <person name="Zhang B."/>
            <person name="Zhang J."/>
            <person name="Zhang H."/>
            <person name="Yang L."/>
            <person name="Zheng W."/>
            <person name="Tian Y."/>
            <person name="Yu Z."/>
            <person name="Xu H.Jr."/>
            <person name="Zheng T."/>
        </authorList>
    </citation>
    <scope>NUCLEOTIDE SEQUENCE [LARGE SCALE GENOMIC DNA]</scope>
    <source>
        <strain evidence="1 2">KD52</strain>
    </source>
</reference>
<evidence type="ECO:0000313" key="1">
    <source>
        <dbReference type="EMBL" id="KGE84914.1"/>
    </source>
</evidence>
<sequence>MVNLESGTSRSRAVMGYRIRIGFYGIENMDCPASKMKTHNQEFFRNRESEFQIGQLKFKKAGKCPVEYCILYGELVRKRKIWILKINRAHLEK</sequence>
<proteinExistence type="predicted"/>
<evidence type="ECO:0000313" key="2">
    <source>
        <dbReference type="Proteomes" id="UP000029736"/>
    </source>
</evidence>
<protein>
    <submittedName>
        <fullName evidence="1">Uncharacterized protein</fullName>
    </submittedName>
</protein>